<gene>
    <name evidence="1" type="ORF">K3G42_012569</name>
</gene>
<organism evidence="1 2">
    <name type="scientific">Sphaerodactylus townsendi</name>
    <dbReference type="NCBI Taxonomy" id="933632"/>
    <lineage>
        <taxon>Eukaryota</taxon>
        <taxon>Metazoa</taxon>
        <taxon>Chordata</taxon>
        <taxon>Craniata</taxon>
        <taxon>Vertebrata</taxon>
        <taxon>Euteleostomi</taxon>
        <taxon>Lepidosauria</taxon>
        <taxon>Squamata</taxon>
        <taxon>Bifurcata</taxon>
        <taxon>Gekkota</taxon>
        <taxon>Sphaerodactylidae</taxon>
        <taxon>Sphaerodactylus</taxon>
    </lineage>
</organism>
<protein>
    <submittedName>
        <fullName evidence="1">Uncharacterized protein</fullName>
    </submittedName>
</protein>
<proteinExistence type="predicted"/>
<dbReference type="EMBL" id="CM037616">
    <property type="protein sequence ID" value="KAH7991812.1"/>
    <property type="molecule type" value="Genomic_DNA"/>
</dbReference>
<comment type="caution">
    <text evidence="1">The sequence shown here is derived from an EMBL/GenBank/DDBJ whole genome shotgun (WGS) entry which is preliminary data.</text>
</comment>
<name>A0ACB8EGT2_9SAUR</name>
<reference evidence="1" key="1">
    <citation type="submission" date="2021-08" db="EMBL/GenBank/DDBJ databases">
        <title>The first chromosome-level gecko genome reveals the dynamic sex chromosomes of Neotropical dwarf geckos (Sphaerodactylidae: Sphaerodactylus).</title>
        <authorList>
            <person name="Pinto B.J."/>
            <person name="Keating S.E."/>
            <person name="Gamble T."/>
        </authorList>
    </citation>
    <scope>NUCLEOTIDE SEQUENCE</scope>
    <source>
        <strain evidence="1">TG3544</strain>
    </source>
</reference>
<keyword evidence="2" id="KW-1185">Reference proteome</keyword>
<dbReference type="Proteomes" id="UP000827872">
    <property type="component" value="Linkage Group LG03"/>
</dbReference>
<accession>A0ACB8EGT2</accession>
<evidence type="ECO:0000313" key="1">
    <source>
        <dbReference type="EMBL" id="KAH7991812.1"/>
    </source>
</evidence>
<evidence type="ECO:0000313" key="2">
    <source>
        <dbReference type="Proteomes" id="UP000827872"/>
    </source>
</evidence>
<sequence length="134" mass="13618">MPNQKSNKGKKNKHANSSGDKQENGALAAVVVAAAGAAAGPIEALGMVAAAGGSGPMAAARGNGSAGRAAAVMGSASADARNREHMMMGPSVTNNTPRDGTAANQDFRLYCIRRQCKPHGVLEQEEDPYQPSDA</sequence>